<evidence type="ECO:0000313" key="2">
    <source>
        <dbReference type="EMBL" id="KDR34915.1"/>
    </source>
</evidence>
<reference evidence="4" key="3">
    <citation type="journal article" date="2019" name="Int. J. Syst. Evol. Microbiol.">
        <title>The Global Catalogue of Microorganisms (GCM) 10K type strain sequencing project: providing services to taxonomists for standard genome sequencing and annotation.</title>
        <authorList>
            <consortium name="The Broad Institute Genomics Platform"/>
            <consortium name="The Broad Institute Genome Sequencing Center for Infectious Disease"/>
            <person name="Wu L."/>
            <person name="Ma J."/>
        </authorList>
    </citation>
    <scope>NUCLEOTIDE SEQUENCE [LARGE SCALE GENOMIC DNA]</scope>
    <source>
        <strain evidence="4">CGMCC 1.11013</strain>
    </source>
</reference>
<keyword evidence="4" id="KW-1185">Reference proteome</keyword>
<dbReference type="Proteomes" id="UP000027439">
    <property type="component" value="Unassembled WGS sequence"/>
</dbReference>
<reference evidence="1" key="1">
    <citation type="journal article" date="2014" name="Int. J. Syst. Evol. Microbiol.">
        <title>Complete genome of a new Firmicutes species belonging to the dominant human colonic microbiota ('Ruminococcus bicirculans') reveals two chromosomes and a selective capacity to utilize plant glucans.</title>
        <authorList>
            <consortium name="NISC Comparative Sequencing Program"/>
            <person name="Wegmann U."/>
            <person name="Louis P."/>
            <person name="Goesmann A."/>
            <person name="Henrissat B."/>
            <person name="Duncan S.H."/>
            <person name="Flint H.J."/>
        </authorList>
    </citation>
    <scope>NUCLEOTIDE SEQUENCE</scope>
    <source>
        <strain evidence="1">CGMCC 1.11013</strain>
    </source>
</reference>
<dbReference type="EMBL" id="BMEG01000002">
    <property type="protein sequence ID" value="GGD64635.1"/>
    <property type="molecule type" value="Genomic_DNA"/>
</dbReference>
<reference evidence="1" key="4">
    <citation type="submission" date="2024-05" db="EMBL/GenBank/DDBJ databases">
        <authorList>
            <person name="Sun Q."/>
            <person name="Zhou Y."/>
        </authorList>
    </citation>
    <scope>NUCLEOTIDE SEQUENCE</scope>
    <source>
        <strain evidence="1">CGMCC 1.11013</strain>
    </source>
</reference>
<comment type="caution">
    <text evidence="2">The sequence shown here is derived from an EMBL/GenBank/DDBJ whole genome shotgun (WGS) entry which is preliminary data.</text>
</comment>
<protein>
    <recommendedName>
        <fullName evidence="5">Chromosome partitioning protein ParB</fullName>
    </recommendedName>
</protein>
<proteinExistence type="predicted"/>
<gene>
    <name evidence="2" type="ORF">BG57_02900</name>
    <name evidence="1" type="ORF">GCM10010985_18440</name>
</gene>
<evidence type="ECO:0008006" key="5">
    <source>
        <dbReference type="Google" id="ProtNLM"/>
    </source>
</evidence>
<dbReference type="eggNOG" id="COG4318">
    <property type="taxonomic scope" value="Bacteria"/>
</dbReference>
<dbReference type="InterPro" id="IPR014956">
    <property type="entry name" value="ParBc_2"/>
</dbReference>
<dbReference type="Gene3D" id="3.90.1530.10">
    <property type="entry name" value="Conserved hypothetical protein from pyrococcus furiosus pfu- 392566-001, ParB domain"/>
    <property type="match status" value="1"/>
</dbReference>
<dbReference type="OrthoDB" id="323572at2"/>
<dbReference type="EMBL" id="JFHE01000010">
    <property type="protein sequence ID" value="KDR34915.1"/>
    <property type="molecule type" value="Genomic_DNA"/>
</dbReference>
<dbReference type="InterPro" id="IPR036086">
    <property type="entry name" value="ParB/Sulfiredoxin_sf"/>
</dbReference>
<dbReference type="CDD" id="cd16390">
    <property type="entry name" value="ParB_N_Srx_like"/>
    <property type="match status" value="1"/>
</dbReference>
<dbReference type="Gene3D" id="1.10.8.10">
    <property type="entry name" value="DNA helicase RuvA subunit, C-terminal domain"/>
    <property type="match status" value="1"/>
</dbReference>
<accession>A0A069P2K0</accession>
<dbReference type="RefSeq" id="WP_052005797.1">
    <property type="nucleotide sequence ID" value="NZ_BMEG01000002.1"/>
</dbReference>
<dbReference type="AlphaFoldDB" id="A0A069P2K0"/>
<dbReference type="Proteomes" id="UP000597138">
    <property type="component" value="Unassembled WGS sequence"/>
</dbReference>
<dbReference type="PIRSF" id="PIRSF029669">
    <property type="entry name" value="UCP029669"/>
    <property type="match status" value="1"/>
</dbReference>
<evidence type="ECO:0000313" key="4">
    <source>
        <dbReference type="Proteomes" id="UP000597138"/>
    </source>
</evidence>
<dbReference type="SUPFAM" id="SSF110849">
    <property type="entry name" value="ParB/Sulfiredoxin"/>
    <property type="match status" value="1"/>
</dbReference>
<sequence>MTRAHQVDEKTSARIDELKPTQGALGMEHVREKMRLTSEQPDDRRAAFMDEHALRLVRGPGGTLHVIDHHHWARAWHELGIAVVPVSIACDFNDRDHDAFLAAMREHGWIHPFDAQGNETSVEALPPSIGAMPDDPYLSLAAFVRMAGMFEDSPEFNAKFAWAEYFRERIQGDFASTAGFAKALAQAVAASREDEARELPGFKA</sequence>
<dbReference type="InterPro" id="IPR016932">
    <property type="entry name" value="UCP029669"/>
</dbReference>
<dbReference type="Pfam" id="PF08857">
    <property type="entry name" value="ParBc_2"/>
    <property type="match status" value="1"/>
</dbReference>
<reference evidence="2 3" key="2">
    <citation type="submission" date="2014-03" db="EMBL/GenBank/DDBJ databases">
        <title>Draft Genome Sequences of Four Burkholderia Strains.</title>
        <authorList>
            <person name="Liu X.Y."/>
            <person name="Li C.X."/>
            <person name="Xu J.H."/>
        </authorList>
    </citation>
    <scope>NUCLEOTIDE SEQUENCE [LARGE SCALE GENOMIC DNA]</scope>
    <source>
        <strain evidence="2 3">R27</strain>
    </source>
</reference>
<evidence type="ECO:0000313" key="3">
    <source>
        <dbReference type="Proteomes" id="UP000027439"/>
    </source>
</evidence>
<dbReference type="STRING" id="1071679.BG57_02900"/>
<organism evidence="2 3">
    <name type="scientific">Caballeronia grimmiae</name>
    <dbReference type="NCBI Taxonomy" id="1071679"/>
    <lineage>
        <taxon>Bacteria</taxon>
        <taxon>Pseudomonadati</taxon>
        <taxon>Pseudomonadota</taxon>
        <taxon>Betaproteobacteria</taxon>
        <taxon>Burkholderiales</taxon>
        <taxon>Burkholderiaceae</taxon>
        <taxon>Caballeronia</taxon>
    </lineage>
</organism>
<name>A0A069P2K0_9BURK</name>
<evidence type="ECO:0000313" key="1">
    <source>
        <dbReference type="EMBL" id="GGD64635.1"/>
    </source>
</evidence>